<comment type="similarity">
    <text evidence="2">Belongs to the cathelicidin family.</text>
</comment>
<organism evidence="6 7">
    <name type="scientific">Monodelphis domestica</name>
    <name type="common">Gray short-tailed opossum</name>
    <dbReference type="NCBI Taxonomy" id="13616"/>
    <lineage>
        <taxon>Eukaryota</taxon>
        <taxon>Metazoa</taxon>
        <taxon>Chordata</taxon>
        <taxon>Craniata</taxon>
        <taxon>Vertebrata</taxon>
        <taxon>Euteleostomi</taxon>
        <taxon>Mammalia</taxon>
        <taxon>Metatheria</taxon>
        <taxon>Didelphimorphia</taxon>
        <taxon>Didelphidae</taxon>
        <taxon>Monodelphis</taxon>
    </lineage>
</organism>
<name>K7E365_MONDO</name>
<evidence type="ECO:0000256" key="5">
    <source>
        <dbReference type="SAM" id="SignalP"/>
    </source>
</evidence>
<dbReference type="Ensembl" id="ENSMODT00000043318.2">
    <property type="protein sequence ID" value="ENSMODP00000040216.1"/>
    <property type="gene ID" value="ENSMODG00000027493.2"/>
</dbReference>
<keyword evidence="7" id="KW-1185">Reference proteome</keyword>
<dbReference type="InterPro" id="IPR001894">
    <property type="entry name" value="Cathelicidin-like"/>
</dbReference>
<comment type="subcellular location">
    <subcellularLocation>
        <location evidence="1">Secreted</location>
    </subcellularLocation>
</comment>
<evidence type="ECO:0000256" key="2">
    <source>
        <dbReference type="ARBA" id="ARBA00005320"/>
    </source>
</evidence>
<dbReference type="GeneTree" id="ENSGT00390000000410"/>
<feature type="signal peptide" evidence="5">
    <location>
        <begin position="1"/>
        <end position="21"/>
    </location>
</feature>
<dbReference type="GO" id="GO:0050830">
    <property type="term" value="P:defense response to Gram-positive bacterium"/>
    <property type="evidence" value="ECO:0000318"/>
    <property type="project" value="GO_Central"/>
</dbReference>
<dbReference type="Proteomes" id="UP000002280">
    <property type="component" value="Chromosome 6"/>
</dbReference>
<evidence type="ECO:0000313" key="7">
    <source>
        <dbReference type="Proteomes" id="UP000002280"/>
    </source>
</evidence>
<keyword evidence="5" id="KW-0732">Signal</keyword>
<dbReference type="Pfam" id="PF00666">
    <property type="entry name" value="Cathelicidins"/>
    <property type="match status" value="1"/>
</dbReference>
<evidence type="ECO:0000313" key="6">
    <source>
        <dbReference type="Ensembl" id="ENSMODP00000040216.1"/>
    </source>
</evidence>
<dbReference type="GO" id="GO:0005615">
    <property type="term" value="C:extracellular space"/>
    <property type="evidence" value="ECO:0000318"/>
    <property type="project" value="GO_Central"/>
</dbReference>
<dbReference type="Bgee" id="ENSMODG00000027493">
    <property type="expression patterns" value="Expressed in lung and 18 other cell types or tissues"/>
</dbReference>
<dbReference type="STRING" id="13616.ENSMODP00000040216"/>
<reference evidence="6" key="3">
    <citation type="submission" date="2025-09" db="UniProtKB">
        <authorList>
            <consortium name="Ensembl"/>
        </authorList>
    </citation>
    <scope>IDENTIFICATION</scope>
</reference>
<dbReference type="GO" id="GO:0061844">
    <property type="term" value="P:antimicrobial humoral immune response mediated by antimicrobial peptide"/>
    <property type="evidence" value="ECO:0000318"/>
    <property type="project" value="GO_Central"/>
</dbReference>
<dbReference type="GO" id="GO:0050829">
    <property type="term" value="P:defense response to Gram-negative bacterium"/>
    <property type="evidence" value="ECO:0000318"/>
    <property type="project" value="GO_Central"/>
</dbReference>
<evidence type="ECO:0000256" key="1">
    <source>
        <dbReference type="ARBA" id="ARBA00004613"/>
    </source>
</evidence>
<dbReference type="PANTHER" id="PTHR10206:SF2">
    <property type="entry name" value="CATHELICIDIN ANTIMICROBIAL PEPTIDE"/>
    <property type="match status" value="1"/>
</dbReference>
<dbReference type="GO" id="GO:0001530">
    <property type="term" value="F:lipopolysaccharide binding"/>
    <property type="evidence" value="ECO:0000318"/>
    <property type="project" value="GO_Central"/>
</dbReference>
<accession>K7E365</accession>
<evidence type="ECO:0000256" key="3">
    <source>
        <dbReference type="ARBA" id="ARBA00022525"/>
    </source>
</evidence>
<evidence type="ECO:0000256" key="4">
    <source>
        <dbReference type="ARBA" id="ARBA00023157"/>
    </source>
</evidence>
<feature type="chain" id="PRO_5003903882" evidence="5">
    <location>
        <begin position="22"/>
        <end position="210"/>
    </location>
</feature>
<proteinExistence type="inferred from homology"/>
<reference evidence="6" key="2">
    <citation type="submission" date="2025-08" db="UniProtKB">
        <authorList>
            <consortium name="Ensembl"/>
        </authorList>
    </citation>
    <scope>IDENTIFICATION</scope>
</reference>
<dbReference type="PANTHER" id="PTHR10206">
    <property type="entry name" value="CATHELICIDIN"/>
    <property type="match status" value="1"/>
</dbReference>
<sequence>MEHFRSILLLVSVATLIPTQAVPQSSLSYSKALSTAIHFYNQIHSRENAFWLLKTHPPSPSQDPEEQVPKLLSFTLKETICPVTEELLLDQCDFKADGLVKECQGSVSNEQDTAAIILTCEPVAPVPSRSRRTPLPKQKNGSKNRRFRIGGYTMISMKQPRVAWSSRLENLYKTFFLGRENNVLILKPACVRSGVGGRALKTRDSIPFLP</sequence>
<reference evidence="6 7" key="1">
    <citation type="journal article" date="2007" name="Nature">
        <title>Genome of the marsupial Monodelphis domestica reveals innovation in non-coding sequences.</title>
        <authorList>
            <person name="Mikkelsen T.S."/>
            <person name="Wakefield M.J."/>
            <person name="Aken B."/>
            <person name="Amemiya C.T."/>
            <person name="Chang J.L."/>
            <person name="Duke S."/>
            <person name="Garber M."/>
            <person name="Gentles A.J."/>
            <person name="Goodstadt L."/>
            <person name="Heger A."/>
            <person name="Jurka J."/>
            <person name="Kamal M."/>
            <person name="Mauceli E."/>
            <person name="Searle S.M."/>
            <person name="Sharpe T."/>
            <person name="Baker M.L."/>
            <person name="Batzer M.A."/>
            <person name="Benos P.V."/>
            <person name="Belov K."/>
            <person name="Clamp M."/>
            <person name="Cook A."/>
            <person name="Cuff J."/>
            <person name="Das R."/>
            <person name="Davidow L."/>
            <person name="Deakin J.E."/>
            <person name="Fazzari M.J."/>
            <person name="Glass J.L."/>
            <person name="Grabherr M."/>
            <person name="Greally J.M."/>
            <person name="Gu W."/>
            <person name="Hore T.A."/>
            <person name="Huttley G.A."/>
            <person name="Kleber M."/>
            <person name="Jirtle R.L."/>
            <person name="Koina E."/>
            <person name="Lee J.T."/>
            <person name="Mahony S."/>
            <person name="Marra M.A."/>
            <person name="Miller R.D."/>
            <person name="Nicholls R.D."/>
            <person name="Oda M."/>
            <person name="Papenfuss A.T."/>
            <person name="Parra Z.E."/>
            <person name="Pollock D.D."/>
            <person name="Ray D.A."/>
            <person name="Schein J.E."/>
            <person name="Speed T.P."/>
            <person name="Thompson K."/>
            <person name="VandeBerg J.L."/>
            <person name="Wade C.M."/>
            <person name="Walker J.A."/>
            <person name="Waters P.D."/>
            <person name="Webber C."/>
            <person name="Weidman J.R."/>
            <person name="Xie X."/>
            <person name="Zody M.C."/>
            <person name="Baldwin J."/>
            <person name="Abdouelleil A."/>
            <person name="Abdulkadir J."/>
            <person name="Abebe A."/>
            <person name="Abera B."/>
            <person name="Abreu J."/>
            <person name="Acer S.C."/>
            <person name="Aftuck L."/>
            <person name="Alexander A."/>
            <person name="An P."/>
            <person name="Anderson E."/>
            <person name="Anderson S."/>
            <person name="Arachi H."/>
            <person name="Azer M."/>
            <person name="Bachantsang P."/>
            <person name="Barry A."/>
            <person name="Bayul T."/>
            <person name="Berlin A."/>
            <person name="Bessette D."/>
            <person name="Bloom T."/>
            <person name="Bloom T."/>
            <person name="Boguslavskiy L."/>
            <person name="Bonnet C."/>
            <person name="Boukhgalter B."/>
            <person name="Bourzgui I."/>
            <person name="Brown A."/>
            <person name="Cahill P."/>
            <person name="Channer S."/>
            <person name="Cheshatsang Y."/>
            <person name="Chuda L."/>
            <person name="Citroen M."/>
            <person name="Collymore A."/>
            <person name="Cooke P."/>
            <person name="Costello M."/>
            <person name="D'Aco K."/>
            <person name="Daza R."/>
            <person name="De Haan G."/>
            <person name="DeGray S."/>
            <person name="DeMaso C."/>
            <person name="Dhargay N."/>
            <person name="Dooley K."/>
            <person name="Dooley E."/>
            <person name="Doricent M."/>
            <person name="Dorje P."/>
            <person name="Dorjee K."/>
            <person name="Dupes A."/>
            <person name="Elong R."/>
            <person name="Falk J."/>
            <person name="Farina A."/>
            <person name="Faro S."/>
            <person name="Ferguson D."/>
            <person name="Fisher S."/>
            <person name="Foley C.D."/>
            <person name="Franke A."/>
            <person name="Friedrich D."/>
            <person name="Gadbois L."/>
            <person name="Gearin G."/>
            <person name="Gearin C.R."/>
            <person name="Giannoukos G."/>
            <person name="Goode T."/>
            <person name="Graham J."/>
            <person name="Grandbois E."/>
            <person name="Grewal S."/>
            <person name="Gyaltsen K."/>
            <person name="Hafez N."/>
            <person name="Hagos B."/>
            <person name="Hall J."/>
            <person name="Henson C."/>
            <person name="Hollinger A."/>
            <person name="Honan T."/>
            <person name="Huard M.D."/>
            <person name="Hughes L."/>
            <person name="Hurhula B."/>
            <person name="Husby M.E."/>
            <person name="Kamat A."/>
            <person name="Kanga B."/>
            <person name="Kashin S."/>
            <person name="Khazanovich D."/>
            <person name="Kisner P."/>
            <person name="Lance K."/>
            <person name="Lara M."/>
            <person name="Lee W."/>
            <person name="Lennon N."/>
            <person name="Letendre F."/>
            <person name="LeVine R."/>
            <person name="Lipovsky A."/>
            <person name="Liu X."/>
            <person name="Liu J."/>
            <person name="Liu S."/>
            <person name="Lokyitsang T."/>
            <person name="Lokyitsang Y."/>
            <person name="Lubonja R."/>
            <person name="Lui A."/>
            <person name="MacDonald P."/>
            <person name="Magnisalis V."/>
            <person name="Maru K."/>
            <person name="Matthews C."/>
            <person name="McCusker W."/>
            <person name="McDonough S."/>
            <person name="Mehta T."/>
            <person name="Meldrim J."/>
            <person name="Meneus L."/>
            <person name="Mihai O."/>
            <person name="Mihalev A."/>
            <person name="Mihova T."/>
            <person name="Mittelman R."/>
            <person name="Mlenga V."/>
            <person name="Montmayeur A."/>
            <person name="Mulrain L."/>
            <person name="Navidi A."/>
            <person name="Naylor J."/>
            <person name="Negash T."/>
            <person name="Nguyen T."/>
            <person name="Nguyen N."/>
            <person name="Nicol R."/>
            <person name="Norbu C."/>
            <person name="Norbu N."/>
            <person name="Novod N."/>
            <person name="O'Neill B."/>
            <person name="Osman S."/>
            <person name="Markiewicz E."/>
            <person name="Oyono O.L."/>
            <person name="Patti C."/>
            <person name="Phunkhang P."/>
            <person name="Pierre F."/>
            <person name="Priest M."/>
            <person name="Raghuraman S."/>
            <person name="Rege F."/>
            <person name="Reyes R."/>
            <person name="Rise C."/>
            <person name="Rogov P."/>
            <person name="Ross K."/>
            <person name="Ryan E."/>
            <person name="Settipalli S."/>
            <person name="Shea T."/>
            <person name="Sherpa N."/>
            <person name="Shi L."/>
            <person name="Shih D."/>
            <person name="Sparrow T."/>
            <person name="Spaulding J."/>
            <person name="Stalker J."/>
            <person name="Stange-Thomann N."/>
            <person name="Stavropoulos S."/>
            <person name="Stone C."/>
            <person name="Strader C."/>
            <person name="Tesfaye S."/>
            <person name="Thomson T."/>
            <person name="Thoulutsang Y."/>
            <person name="Thoulutsang D."/>
            <person name="Topham K."/>
            <person name="Topping I."/>
            <person name="Tsamla T."/>
            <person name="Vassiliev H."/>
            <person name="Vo A."/>
            <person name="Wangchuk T."/>
            <person name="Wangdi T."/>
            <person name="Weiand M."/>
            <person name="Wilkinson J."/>
            <person name="Wilson A."/>
            <person name="Yadav S."/>
            <person name="Young G."/>
            <person name="Yu Q."/>
            <person name="Zembek L."/>
            <person name="Zhong D."/>
            <person name="Zimmer A."/>
            <person name="Zwirko Z."/>
            <person name="Jaffe D.B."/>
            <person name="Alvarez P."/>
            <person name="Brockman W."/>
            <person name="Butler J."/>
            <person name="Chin C."/>
            <person name="Gnerre S."/>
            <person name="MacCallum I."/>
            <person name="Graves J.A."/>
            <person name="Ponting C.P."/>
            <person name="Breen M."/>
            <person name="Samollow P.B."/>
            <person name="Lander E.S."/>
            <person name="Lindblad-Toh K."/>
        </authorList>
    </citation>
    <scope>NUCLEOTIDE SEQUENCE [LARGE SCALE GENOMIC DNA]</scope>
</reference>
<dbReference type="AlphaFoldDB" id="K7E365"/>
<dbReference type="InParanoid" id="K7E365"/>
<dbReference type="SUPFAM" id="SSF54403">
    <property type="entry name" value="Cystatin/monellin"/>
    <property type="match status" value="1"/>
</dbReference>
<keyword evidence="3" id="KW-0964">Secreted</keyword>
<dbReference type="Gene3D" id="3.10.450.10">
    <property type="match status" value="1"/>
</dbReference>
<dbReference type="eggNOG" id="ENOG502SAES">
    <property type="taxonomic scope" value="Eukaryota"/>
</dbReference>
<dbReference type="HOGENOM" id="CLU_121724_2_0_1"/>
<dbReference type="InterPro" id="IPR046350">
    <property type="entry name" value="Cystatin_sf"/>
</dbReference>
<dbReference type="GO" id="GO:0045087">
    <property type="term" value="P:innate immune response"/>
    <property type="evidence" value="ECO:0000318"/>
    <property type="project" value="GO_Central"/>
</dbReference>
<dbReference type="FunFam" id="3.10.450.10:FF:000003">
    <property type="entry name" value="Cathelicidin antimicrobial peptide"/>
    <property type="match status" value="1"/>
</dbReference>
<protein>
    <submittedName>
        <fullName evidence="6">Cathelicidin-6-like</fullName>
    </submittedName>
</protein>
<keyword evidence="4" id="KW-1015">Disulfide bond</keyword>